<organism evidence="3 4">
    <name type="scientific">Metschnikowia aff. pulcherrima</name>
    <dbReference type="NCBI Taxonomy" id="2163413"/>
    <lineage>
        <taxon>Eukaryota</taxon>
        <taxon>Fungi</taxon>
        <taxon>Dikarya</taxon>
        <taxon>Ascomycota</taxon>
        <taxon>Saccharomycotina</taxon>
        <taxon>Pichiomycetes</taxon>
        <taxon>Metschnikowiaceae</taxon>
        <taxon>Metschnikowia</taxon>
    </lineage>
</organism>
<evidence type="ECO:0000313" key="4">
    <source>
        <dbReference type="Proteomes" id="UP000292447"/>
    </source>
</evidence>
<evidence type="ECO:0000313" key="3">
    <source>
        <dbReference type="EMBL" id="QBM87824.1"/>
    </source>
</evidence>
<reference evidence="4" key="1">
    <citation type="submission" date="2019-03" db="EMBL/GenBank/DDBJ databases">
        <title>Snf2 controls pulcherriminic acid biosynthesis and connects pigmentation and antifungal activity of the yeast Metschnikowia pulcherrima.</title>
        <authorList>
            <person name="Gore-Lloyd D."/>
            <person name="Sumann I."/>
            <person name="Brachmann A.O."/>
            <person name="Schneeberger K."/>
            <person name="Ortiz-Merino R.A."/>
            <person name="Moreno-Beltran M."/>
            <person name="Schlaefli M."/>
            <person name="Kirner P."/>
            <person name="Santos Kron A."/>
            <person name="Wolfe K.H."/>
            <person name="Piel J."/>
            <person name="Ahrens C.H."/>
            <person name="Henk D."/>
            <person name="Freimoser F.M."/>
        </authorList>
    </citation>
    <scope>NUCLEOTIDE SEQUENCE [LARGE SCALE GENOMIC DNA]</scope>
    <source>
        <strain evidence="4">APC 1.2</strain>
    </source>
</reference>
<feature type="region of interest" description="Disordered" evidence="1">
    <location>
        <begin position="85"/>
        <end position="152"/>
    </location>
</feature>
<gene>
    <name evidence="3" type="ORF">METSCH_B10370</name>
</gene>
<accession>A0A4P6XQ19</accession>
<feature type="compositionally biased region" description="Acidic residues" evidence="1">
    <location>
        <begin position="810"/>
        <end position="823"/>
    </location>
</feature>
<proteinExistence type="predicted"/>
<feature type="compositionally biased region" description="Polar residues" evidence="1">
    <location>
        <begin position="661"/>
        <end position="680"/>
    </location>
</feature>
<feature type="region of interest" description="Disordered" evidence="1">
    <location>
        <begin position="661"/>
        <end position="686"/>
    </location>
</feature>
<feature type="compositionally biased region" description="Polar residues" evidence="1">
    <location>
        <begin position="116"/>
        <end position="135"/>
    </location>
</feature>
<feature type="region of interest" description="Disordered" evidence="1">
    <location>
        <begin position="260"/>
        <end position="279"/>
    </location>
</feature>
<name>A0A4P6XQ19_9ASCO</name>
<dbReference type="Proteomes" id="UP000292447">
    <property type="component" value="Chromosome II"/>
</dbReference>
<protein>
    <submittedName>
        <fullName evidence="3">Uncharacterized protein</fullName>
    </submittedName>
</protein>
<keyword evidence="2" id="KW-0732">Signal</keyword>
<sequence>MMLYGTRISPLMTIAQLVLFNLAAALALQISNPDQKQVLFFGQLNSRPYQVNEESKVWRETLTFKNHNPGRKYANKIIIAKRDETEDAVSEQPPPPAIPNLPLPPRYVVAKPPGGKTSTATILRPSVSRNRSFSKQIAGKSGNRDPAKQNGHLNVHTQKDETEGTELDDLQQLQDQKHEEIDVEASVLAKELKHQAFWKTFREKYPNLSDLWENVFRIDESLFDPPAASTKNPLLDAFPQPNPPEVHNMDSMETLKIVETPESPGSAGSVPESGFVSDTEDTANVHNLNLNRPAREMLMDTSGLDGEARDSLWRGNRRLYRIQADIHDYSEPKNDFDDEVPQGWRGPKPDNWNLNQQAPPPPHEVVTVDLCALRQSVEEPRTAMRQTAAFRARSNRDNSTAVGVADALAGEKRQILPDSRMPQDLCETAGDLFEQAWGSRTRALTLMDRAYREVSRKEDVADGCSAAVFAVVSPRGKTTVSVLKDAGAVWVRNGHVFGQTETKAHPDKEPFVTVPVSQPDLHDDNAHWHVFDMFTDKLDYEWATQRGDVLLLFLADVFKYSKPKDFAHLVSSQPDALAIELAQTFLGLVVRKIRRKQIALSLKCSCWPTCTDEEEFPTDLSVVVVKYQWPSDFTEDLTIQQTQQTLTGSPNQQTLGIQESMTGETPQIPQDPQRPNSVASETDESVGDMRSETGLLENMIPENGAASIGHLSQAEDVDLDYQTAMSDSFPRDETDSDGKLASYRGLYDLSTLEGQEGETAKASDGVHTTEARLFVVDETTSKHEKITGKNIDDEISMESENKGTENNEAMVDDQEHESPEETLEYQHTVSPDSDEASLRL</sequence>
<feature type="compositionally biased region" description="Pro residues" evidence="1">
    <location>
        <begin position="92"/>
        <end position="105"/>
    </location>
</feature>
<feature type="chain" id="PRO_5020676297" evidence="2">
    <location>
        <begin position="28"/>
        <end position="840"/>
    </location>
</feature>
<evidence type="ECO:0000256" key="1">
    <source>
        <dbReference type="SAM" id="MobiDB-lite"/>
    </source>
</evidence>
<dbReference type="STRING" id="2163413.A0A4P6XQ19"/>
<dbReference type="EMBL" id="CP034457">
    <property type="protein sequence ID" value="QBM87824.1"/>
    <property type="molecule type" value="Genomic_DNA"/>
</dbReference>
<keyword evidence="4" id="KW-1185">Reference proteome</keyword>
<feature type="signal peptide" evidence="2">
    <location>
        <begin position="1"/>
        <end position="27"/>
    </location>
</feature>
<evidence type="ECO:0000256" key="2">
    <source>
        <dbReference type="SAM" id="SignalP"/>
    </source>
</evidence>
<feature type="compositionally biased region" description="Basic and acidic residues" evidence="1">
    <location>
        <begin position="780"/>
        <end position="792"/>
    </location>
</feature>
<dbReference type="AlphaFoldDB" id="A0A4P6XQ19"/>
<feature type="region of interest" description="Disordered" evidence="1">
    <location>
        <begin position="780"/>
        <end position="840"/>
    </location>
</feature>